<keyword evidence="2" id="KW-1185">Reference proteome</keyword>
<protein>
    <submittedName>
        <fullName evidence="1">F-box protein</fullName>
    </submittedName>
</protein>
<evidence type="ECO:0000313" key="1">
    <source>
        <dbReference type="EMBL" id="KAH9768855.1"/>
    </source>
</evidence>
<organism evidence="1 2">
    <name type="scientific">Citrus sinensis</name>
    <name type="common">Sweet orange</name>
    <name type="synonym">Citrus aurantium var. sinensis</name>
    <dbReference type="NCBI Taxonomy" id="2711"/>
    <lineage>
        <taxon>Eukaryota</taxon>
        <taxon>Viridiplantae</taxon>
        <taxon>Streptophyta</taxon>
        <taxon>Embryophyta</taxon>
        <taxon>Tracheophyta</taxon>
        <taxon>Spermatophyta</taxon>
        <taxon>Magnoliopsida</taxon>
        <taxon>eudicotyledons</taxon>
        <taxon>Gunneridae</taxon>
        <taxon>Pentapetalae</taxon>
        <taxon>rosids</taxon>
        <taxon>malvids</taxon>
        <taxon>Sapindales</taxon>
        <taxon>Rutaceae</taxon>
        <taxon>Aurantioideae</taxon>
        <taxon>Citrus</taxon>
    </lineage>
</organism>
<proteinExistence type="predicted"/>
<name>A0ACB8L6F1_CITSI</name>
<sequence length="347" mass="41480">MKILYEDVTIEILTRLPVKSLIRFKCICKFWCTLMNSPSFISRHLKNYNDENARLFVEYNTFGFEGQRFALFSDETLTDLSSYKVFEPQISKDHDDWTPFTCGPYKGLFCIYTSSCIDLWNPATRELRPLPKCNIELIDIFEIGIQEVVWNVGIGFELDPVSNDYKMVFIFELYDLSSRYRRLDVTMGVDTYINGVCYWLTHPCNDQQEVILSFHMRDEVVEEMKVPFPHNNENYRPHIARVYKESLHLITENRFSGCYHIWLMKQQSCWTKLAIVGPFLNVYRTLRLWKNRSVFMETRRSHDVMLCDLNTQELSYIGFDERFRSWKWLYCYEESVLSIKWQGSQLY</sequence>
<gene>
    <name evidence="1" type="ORF">KPL71_011765</name>
</gene>
<accession>A0ACB8L6F1</accession>
<dbReference type="Proteomes" id="UP000829398">
    <property type="component" value="Chromosome 4"/>
</dbReference>
<evidence type="ECO:0000313" key="2">
    <source>
        <dbReference type="Proteomes" id="UP000829398"/>
    </source>
</evidence>
<dbReference type="EMBL" id="CM039173">
    <property type="protein sequence ID" value="KAH9768855.1"/>
    <property type="molecule type" value="Genomic_DNA"/>
</dbReference>
<reference evidence="2" key="1">
    <citation type="journal article" date="2023" name="Hortic. Res.">
        <title>A chromosome-level phased genome enabling allele-level studies in sweet orange: a case study on citrus Huanglongbing tolerance.</title>
        <authorList>
            <person name="Wu B."/>
            <person name="Yu Q."/>
            <person name="Deng Z."/>
            <person name="Duan Y."/>
            <person name="Luo F."/>
            <person name="Gmitter F. Jr."/>
        </authorList>
    </citation>
    <scope>NUCLEOTIDE SEQUENCE [LARGE SCALE GENOMIC DNA]</scope>
    <source>
        <strain evidence="2">cv. Valencia</strain>
    </source>
</reference>
<comment type="caution">
    <text evidence="1">The sequence shown here is derived from an EMBL/GenBank/DDBJ whole genome shotgun (WGS) entry which is preliminary data.</text>
</comment>